<dbReference type="InterPro" id="IPR014942">
    <property type="entry name" value="AbiEii"/>
</dbReference>
<dbReference type="AlphaFoldDB" id="A0A0F0GFT5"/>
<dbReference type="RefSeq" id="WP_045318130.1">
    <property type="nucleotide sequence ID" value="NZ_JYJG01000532.1"/>
</dbReference>
<dbReference type="Proteomes" id="UP000033393">
    <property type="component" value="Unassembled WGS sequence"/>
</dbReference>
<keyword evidence="2" id="KW-1185">Reference proteome</keyword>
<sequence length="507" mass="57263">MFSGEFELHLTGSEWQVDELAEFAEQHELKFSHIELQRGEMPSQPMLTISAKGTLDEARAVAERWRAKMNAAELYLVRVKIEAAPWNEGVPRTDDEAGPELYFEHHVKLRLRGNWRDYYMGIYRAMEPHEAHVSRNARRISEDGTEERFVTQRCFGVGRSTAKQRLTALLGDLAEFDVLEVEEEYVVADDALHLDNGWIHGKARHGVDERLRQAPSWVRGFPATYYPLEIKPSQNIKQRAVFDPALKHHPHAFRPGDPRFGDPAQGARWLGGRRAAMARVLHLVARSQWSENLVLRGSMVMREWFGDAAREPGDLDFVVTPRDIAFGSPRAEQLVDDLREAISDDPGPVLCPGPVDTEPIWTYERVPGLRLVCPFEVSGLPYGMVQVDLVFEEELPIAPEPVRIAGTTVLAANMELSLAWKLQWLVTDSYPQAKDLYDAALLASRTTVNTGLVMDLLEPELGSRALDFDRKSLLELDHIDWDNAPTELPVTKADEPELLQRIAAALA</sequence>
<dbReference type="PATRIC" id="fig|68170.10.peg.2580"/>
<evidence type="ECO:0000313" key="1">
    <source>
        <dbReference type="EMBL" id="KJK33489.1"/>
    </source>
</evidence>
<reference evidence="1 2" key="1">
    <citation type="submission" date="2015-02" db="EMBL/GenBank/DDBJ databases">
        <authorList>
            <person name="Ju K.-S."/>
            <person name="Doroghazi J.R."/>
            <person name="Metcalf W."/>
        </authorList>
    </citation>
    <scope>NUCLEOTIDE SEQUENCE [LARGE SCALE GENOMIC DNA]</scope>
    <source>
        <strain evidence="1 2">NRRL B-16140</strain>
    </source>
</reference>
<dbReference type="Pfam" id="PF08843">
    <property type="entry name" value="AbiEii"/>
    <property type="match status" value="1"/>
</dbReference>
<name>A0A0F0GFT5_LENAE</name>
<accession>A0A0F0GFT5</accession>
<dbReference type="EMBL" id="JYJG01000532">
    <property type="protein sequence ID" value="KJK33489.1"/>
    <property type="molecule type" value="Genomic_DNA"/>
</dbReference>
<evidence type="ECO:0000313" key="2">
    <source>
        <dbReference type="Proteomes" id="UP000033393"/>
    </source>
</evidence>
<comment type="caution">
    <text evidence="1">The sequence shown here is derived from an EMBL/GenBank/DDBJ whole genome shotgun (WGS) entry which is preliminary data.</text>
</comment>
<gene>
    <name evidence="1" type="ORF">UK23_45775</name>
</gene>
<protein>
    <recommendedName>
        <fullName evidence="3">Ankyrin</fullName>
    </recommendedName>
</protein>
<dbReference type="OrthoDB" id="279684at2"/>
<proteinExistence type="predicted"/>
<organism evidence="1 2">
    <name type="scientific">Lentzea aerocolonigenes</name>
    <name type="common">Lechevalieria aerocolonigenes</name>
    <name type="synonym">Saccharothrix aerocolonigenes</name>
    <dbReference type="NCBI Taxonomy" id="68170"/>
    <lineage>
        <taxon>Bacteria</taxon>
        <taxon>Bacillati</taxon>
        <taxon>Actinomycetota</taxon>
        <taxon>Actinomycetes</taxon>
        <taxon>Pseudonocardiales</taxon>
        <taxon>Pseudonocardiaceae</taxon>
        <taxon>Lentzea</taxon>
    </lineage>
</organism>
<evidence type="ECO:0008006" key="3">
    <source>
        <dbReference type="Google" id="ProtNLM"/>
    </source>
</evidence>
<dbReference type="STRING" id="68170.GCA_000974445_08809"/>